<evidence type="ECO:0000256" key="5">
    <source>
        <dbReference type="ARBA" id="ARBA00023295"/>
    </source>
</evidence>
<dbReference type="InterPro" id="IPR017853">
    <property type="entry name" value="GH"/>
</dbReference>
<dbReference type="Proteomes" id="UP000070544">
    <property type="component" value="Unassembled WGS sequence"/>
</dbReference>
<comment type="catalytic activity">
    <reaction evidence="1 6">
        <text>The enzyme specifically hydrolyzes (1-&gt;4)-beta-D-galactosidic linkages in type I arabinogalactans.</text>
        <dbReference type="EC" id="3.2.1.89"/>
    </reaction>
</comment>
<dbReference type="EMBL" id="KQ965778">
    <property type="protein sequence ID" value="KXS13356.1"/>
    <property type="molecule type" value="Genomic_DNA"/>
</dbReference>
<keyword evidence="4 6" id="KW-0378">Hydrolase</keyword>
<name>A0A139A9B1_GONPJ</name>
<evidence type="ECO:0000256" key="1">
    <source>
        <dbReference type="ARBA" id="ARBA00001695"/>
    </source>
</evidence>
<dbReference type="STRING" id="1344416.A0A139A9B1"/>
<evidence type="ECO:0000256" key="4">
    <source>
        <dbReference type="ARBA" id="ARBA00022801"/>
    </source>
</evidence>
<dbReference type="GO" id="GO:0045490">
    <property type="term" value="P:pectin catabolic process"/>
    <property type="evidence" value="ECO:0007669"/>
    <property type="project" value="TreeGrafter"/>
</dbReference>
<evidence type="ECO:0000313" key="8">
    <source>
        <dbReference type="Proteomes" id="UP000070544"/>
    </source>
</evidence>
<sequence length="382" mass="41516">MLRALGRCSVRFPGSPAPNMATSHSTSHSRGRTSSLSAFLLFLTFLTTPILAFYKGVDWSSAIVEESSGRIYKTAAGVVKPLESIFAESAVNIVRQRVWVNPSDGNYNLAYNLKLARRAKSAGLDVYIDLFYSDTWADGDHQPTPAGWPSDIDNLSWKVYNYTLDVCNALAAAGISPKIISIGNEIRHGLLWPAGTVDHWGNIARLLHSASSGVRYSALGNGPKIMVHTDNGWDWPAQKSFFTNLLAQGSFTAADFDMIGLSYYPFYGPSATLANLKTSLTNLATTWHKSLAVVEINWPTSCPSPKYPFPRDLANIPISVEGQVTFVKTVANIVKGVAGGVGVFYWEPAWVDNSALGSSCPYNTMFAWPGTALASLDVFKSL</sequence>
<dbReference type="GO" id="GO:0031218">
    <property type="term" value="F:arabinogalactan endo-1,4-beta-galactosidase activity"/>
    <property type="evidence" value="ECO:0007669"/>
    <property type="project" value="UniProtKB-EC"/>
</dbReference>
<dbReference type="Pfam" id="PF07745">
    <property type="entry name" value="Glyco_hydro_53"/>
    <property type="match status" value="1"/>
</dbReference>
<evidence type="ECO:0000256" key="6">
    <source>
        <dbReference type="RuleBase" id="RU361192"/>
    </source>
</evidence>
<organism evidence="7 8">
    <name type="scientific">Gonapodya prolifera (strain JEL478)</name>
    <name type="common">Monoblepharis prolifera</name>
    <dbReference type="NCBI Taxonomy" id="1344416"/>
    <lineage>
        <taxon>Eukaryota</taxon>
        <taxon>Fungi</taxon>
        <taxon>Fungi incertae sedis</taxon>
        <taxon>Chytridiomycota</taxon>
        <taxon>Chytridiomycota incertae sedis</taxon>
        <taxon>Monoblepharidomycetes</taxon>
        <taxon>Monoblepharidales</taxon>
        <taxon>Gonapodyaceae</taxon>
        <taxon>Gonapodya</taxon>
    </lineage>
</organism>
<reference evidence="7 8" key="1">
    <citation type="journal article" date="2015" name="Genome Biol. Evol.">
        <title>Phylogenomic analyses indicate that early fungi evolved digesting cell walls of algal ancestors of land plants.</title>
        <authorList>
            <person name="Chang Y."/>
            <person name="Wang S."/>
            <person name="Sekimoto S."/>
            <person name="Aerts A.L."/>
            <person name="Choi C."/>
            <person name="Clum A."/>
            <person name="LaButti K.M."/>
            <person name="Lindquist E.A."/>
            <person name="Yee Ngan C."/>
            <person name="Ohm R.A."/>
            <person name="Salamov A.A."/>
            <person name="Grigoriev I.V."/>
            <person name="Spatafora J.W."/>
            <person name="Berbee M.L."/>
        </authorList>
    </citation>
    <scope>NUCLEOTIDE SEQUENCE [LARGE SCALE GENOMIC DNA]</scope>
    <source>
        <strain evidence="7 8">JEL478</strain>
    </source>
</reference>
<dbReference type="PANTHER" id="PTHR34983:SF1">
    <property type="entry name" value="ARABINOGALACTAN ENDO-BETA-1,4-GALACTANASE A"/>
    <property type="match status" value="1"/>
</dbReference>
<keyword evidence="5 6" id="KW-0326">Glycosidase</keyword>
<accession>A0A139A9B1</accession>
<dbReference type="SUPFAM" id="SSF51445">
    <property type="entry name" value="(Trans)glycosidases"/>
    <property type="match status" value="1"/>
</dbReference>
<comment type="similarity">
    <text evidence="2 6">Belongs to the glycosyl hydrolase 53 family.</text>
</comment>
<dbReference type="Gene3D" id="3.20.20.80">
    <property type="entry name" value="Glycosidases"/>
    <property type="match status" value="1"/>
</dbReference>
<dbReference type="FunFam" id="3.20.20.80:FF:000077">
    <property type="entry name" value="Arabinogalactan endo-beta-1,4-galactanase"/>
    <property type="match status" value="1"/>
</dbReference>
<dbReference type="OMA" id="KYIHDEW"/>
<proteinExistence type="inferred from homology"/>
<gene>
    <name evidence="7" type="ORF">M427DRAFT_370488</name>
</gene>
<dbReference type="GO" id="GO:0015926">
    <property type="term" value="F:glucosidase activity"/>
    <property type="evidence" value="ECO:0007669"/>
    <property type="project" value="InterPro"/>
</dbReference>
<evidence type="ECO:0000256" key="3">
    <source>
        <dbReference type="ARBA" id="ARBA00012556"/>
    </source>
</evidence>
<dbReference type="OrthoDB" id="110914at2759"/>
<dbReference type="PANTHER" id="PTHR34983">
    <property type="entry name" value="ARABINOGALACTAN ENDO-BETA-1,4-GALACTANASE A"/>
    <property type="match status" value="1"/>
</dbReference>
<protein>
    <recommendedName>
        <fullName evidence="3 6">Arabinogalactan endo-beta-1,4-galactanase</fullName>
        <ecNumber evidence="3 6">3.2.1.89</ecNumber>
    </recommendedName>
</protein>
<keyword evidence="8" id="KW-1185">Reference proteome</keyword>
<dbReference type="InterPro" id="IPR011683">
    <property type="entry name" value="Glyco_hydro_53"/>
</dbReference>
<dbReference type="EC" id="3.2.1.89" evidence="3 6"/>
<evidence type="ECO:0000313" key="7">
    <source>
        <dbReference type="EMBL" id="KXS13356.1"/>
    </source>
</evidence>
<evidence type="ECO:0000256" key="2">
    <source>
        <dbReference type="ARBA" id="ARBA00010687"/>
    </source>
</evidence>
<dbReference type="AlphaFoldDB" id="A0A139A9B1"/>